<reference evidence="1" key="1">
    <citation type="submission" date="2020-06" db="EMBL/GenBank/DDBJ databases">
        <authorList>
            <person name="Li T."/>
            <person name="Hu X."/>
            <person name="Zhang T."/>
            <person name="Song X."/>
            <person name="Zhang H."/>
            <person name="Dai N."/>
            <person name="Sheng W."/>
            <person name="Hou X."/>
            <person name="Wei L."/>
        </authorList>
    </citation>
    <scope>NUCLEOTIDE SEQUENCE</scope>
    <source>
        <strain evidence="1">G02</strain>
        <tissue evidence="1">Leaf</tissue>
    </source>
</reference>
<sequence length="67" mass="6610">MEAPTKDPTAGKETTALLIGTGDGVGASEMVVATAALMEAAATTTAAQAIFFISIVVELGGKLVQGD</sequence>
<dbReference type="EMBL" id="JACGWJ010000014">
    <property type="protein sequence ID" value="KAL0374267.1"/>
    <property type="molecule type" value="Genomic_DNA"/>
</dbReference>
<gene>
    <name evidence="1" type="ORF">Sradi_3342400</name>
</gene>
<evidence type="ECO:0000313" key="1">
    <source>
        <dbReference type="EMBL" id="KAL0374267.1"/>
    </source>
</evidence>
<proteinExistence type="predicted"/>
<organism evidence="1">
    <name type="scientific">Sesamum radiatum</name>
    <name type="common">Black benniseed</name>
    <dbReference type="NCBI Taxonomy" id="300843"/>
    <lineage>
        <taxon>Eukaryota</taxon>
        <taxon>Viridiplantae</taxon>
        <taxon>Streptophyta</taxon>
        <taxon>Embryophyta</taxon>
        <taxon>Tracheophyta</taxon>
        <taxon>Spermatophyta</taxon>
        <taxon>Magnoliopsida</taxon>
        <taxon>eudicotyledons</taxon>
        <taxon>Gunneridae</taxon>
        <taxon>Pentapetalae</taxon>
        <taxon>asterids</taxon>
        <taxon>lamiids</taxon>
        <taxon>Lamiales</taxon>
        <taxon>Pedaliaceae</taxon>
        <taxon>Sesamum</taxon>
    </lineage>
</organism>
<comment type="caution">
    <text evidence="1">The sequence shown here is derived from an EMBL/GenBank/DDBJ whole genome shotgun (WGS) entry which is preliminary data.</text>
</comment>
<name>A0AAW2R2G4_SESRA</name>
<dbReference type="AlphaFoldDB" id="A0AAW2R2G4"/>
<accession>A0AAW2R2G4</accession>
<protein>
    <submittedName>
        <fullName evidence="1">Uncharacterized protein</fullName>
    </submittedName>
</protein>
<reference evidence="1" key="2">
    <citation type="journal article" date="2024" name="Plant">
        <title>Genomic evolution and insights into agronomic trait innovations of Sesamum species.</title>
        <authorList>
            <person name="Miao H."/>
            <person name="Wang L."/>
            <person name="Qu L."/>
            <person name="Liu H."/>
            <person name="Sun Y."/>
            <person name="Le M."/>
            <person name="Wang Q."/>
            <person name="Wei S."/>
            <person name="Zheng Y."/>
            <person name="Lin W."/>
            <person name="Duan Y."/>
            <person name="Cao H."/>
            <person name="Xiong S."/>
            <person name="Wang X."/>
            <person name="Wei L."/>
            <person name="Li C."/>
            <person name="Ma Q."/>
            <person name="Ju M."/>
            <person name="Zhao R."/>
            <person name="Li G."/>
            <person name="Mu C."/>
            <person name="Tian Q."/>
            <person name="Mei H."/>
            <person name="Zhang T."/>
            <person name="Gao T."/>
            <person name="Zhang H."/>
        </authorList>
    </citation>
    <scope>NUCLEOTIDE SEQUENCE</scope>
    <source>
        <strain evidence="1">G02</strain>
    </source>
</reference>